<feature type="compositionally biased region" description="Basic and acidic residues" evidence="1">
    <location>
        <begin position="60"/>
        <end position="81"/>
    </location>
</feature>
<sequence length="134" mass="14876">MFKNECPDTMNLTEESCSGDGSPKERSSDGSDNEKIEDSEEDGGLGTNETADGGGATVAKTHEPENIRLDHDEKRPDERRNPFGFLRHFISDGEESVSSDGSDGDYFRGLPSERDRRSDSSEEMDEFGDTEDMR</sequence>
<reference evidence="2 3" key="1">
    <citation type="submission" date="2023-01" db="EMBL/GenBank/DDBJ databases">
        <authorList>
            <person name="Whitehead M."/>
        </authorList>
    </citation>
    <scope>NUCLEOTIDE SEQUENCE [LARGE SCALE GENOMIC DNA]</scope>
</reference>
<comment type="caution">
    <text evidence="2">The sequence shown here is derived from an EMBL/GenBank/DDBJ whole genome shotgun (WGS) entry which is preliminary data.</text>
</comment>
<accession>A0AAV0Y2R4</accession>
<dbReference type="Proteomes" id="UP001160148">
    <property type="component" value="Unassembled WGS sequence"/>
</dbReference>
<gene>
    <name evidence="2" type="ORF">MEUPH1_LOCUS28323</name>
</gene>
<protein>
    <submittedName>
        <fullName evidence="2">Uncharacterized protein</fullName>
    </submittedName>
</protein>
<evidence type="ECO:0000313" key="3">
    <source>
        <dbReference type="Proteomes" id="UP001160148"/>
    </source>
</evidence>
<feature type="compositionally biased region" description="Basic and acidic residues" evidence="1">
    <location>
        <begin position="22"/>
        <end position="36"/>
    </location>
</feature>
<feature type="compositionally biased region" description="Acidic residues" evidence="1">
    <location>
        <begin position="121"/>
        <end position="134"/>
    </location>
</feature>
<dbReference type="EMBL" id="CARXXK010001250">
    <property type="protein sequence ID" value="CAI6374728.1"/>
    <property type="molecule type" value="Genomic_DNA"/>
</dbReference>
<feature type="compositionally biased region" description="Basic and acidic residues" evidence="1">
    <location>
        <begin position="111"/>
        <end position="120"/>
    </location>
</feature>
<evidence type="ECO:0000256" key="1">
    <source>
        <dbReference type="SAM" id="MobiDB-lite"/>
    </source>
</evidence>
<proteinExistence type="predicted"/>
<evidence type="ECO:0000313" key="2">
    <source>
        <dbReference type="EMBL" id="CAI6374728.1"/>
    </source>
</evidence>
<feature type="region of interest" description="Disordered" evidence="1">
    <location>
        <begin position="1"/>
        <end position="134"/>
    </location>
</feature>
<dbReference type="AlphaFoldDB" id="A0AAV0Y2R4"/>
<name>A0AAV0Y2R4_9HEMI</name>
<keyword evidence="3" id="KW-1185">Reference proteome</keyword>
<organism evidence="2 3">
    <name type="scientific">Macrosiphum euphorbiae</name>
    <name type="common">potato aphid</name>
    <dbReference type="NCBI Taxonomy" id="13131"/>
    <lineage>
        <taxon>Eukaryota</taxon>
        <taxon>Metazoa</taxon>
        <taxon>Ecdysozoa</taxon>
        <taxon>Arthropoda</taxon>
        <taxon>Hexapoda</taxon>
        <taxon>Insecta</taxon>
        <taxon>Pterygota</taxon>
        <taxon>Neoptera</taxon>
        <taxon>Paraneoptera</taxon>
        <taxon>Hemiptera</taxon>
        <taxon>Sternorrhyncha</taxon>
        <taxon>Aphidomorpha</taxon>
        <taxon>Aphidoidea</taxon>
        <taxon>Aphididae</taxon>
        <taxon>Macrosiphini</taxon>
        <taxon>Macrosiphum</taxon>
    </lineage>
</organism>